<dbReference type="Proteomes" id="UP000186817">
    <property type="component" value="Unassembled WGS sequence"/>
</dbReference>
<keyword evidence="1" id="KW-0812">Transmembrane</keyword>
<evidence type="ECO:0000313" key="3">
    <source>
        <dbReference type="Proteomes" id="UP000186817"/>
    </source>
</evidence>
<dbReference type="EMBL" id="LSRX01001193">
    <property type="protein sequence ID" value="OLP82425.1"/>
    <property type="molecule type" value="Genomic_DNA"/>
</dbReference>
<proteinExistence type="predicted"/>
<gene>
    <name evidence="2" type="ORF">AK812_SmicGene36920</name>
</gene>
<sequence length="253" mass="28624">MSGQSFPHEYFGELSCWTKTMATASTFGIFAFRYFKTGYMKIFYTDDYPRASLSVMSAALVFSTLLSLFVEPLLAWLSAAPAHLDALGPLQEGLVVQGAQKPLMNQERVGLQRRMDTVIFSLNYHTACRRQVKLHLVGVTRNPYQGLAWSNARTRGKVAHFFQHFGVTRNLYMDWRGRATEREVQLQFLGAPRNPYRGLSWSGERTRGYGLPPWLTFSRDKILAVSPLPRGHLAATALPPWENPGDIIDCMTL</sequence>
<dbReference type="OrthoDB" id="410846at2759"/>
<evidence type="ECO:0000313" key="2">
    <source>
        <dbReference type="EMBL" id="OLP82425.1"/>
    </source>
</evidence>
<protein>
    <submittedName>
        <fullName evidence="2">Uncharacterized protein</fullName>
    </submittedName>
</protein>
<keyword evidence="3" id="KW-1185">Reference proteome</keyword>
<keyword evidence="1" id="KW-0472">Membrane</keyword>
<evidence type="ECO:0000256" key="1">
    <source>
        <dbReference type="SAM" id="Phobius"/>
    </source>
</evidence>
<keyword evidence="1" id="KW-1133">Transmembrane helix</keyword>
<accession>A0A1Q9CHM9</accession>
<dbReference type="AlphaFoldDB" id="A0A1Q9CHM9"/>
<comment type="caution">
    <text evidence="2">The sequence shown here is derived from an EMBL/GenBank/DDBJ whole genome shotgun (WGS) entry which is preliminary data.</text>
</comment>
<reference evidence="2 3" key="1">
    <citation type="submission" date="2016-02" db="EMBL/GenBank/DDBJ databases">
        <title>Genome analysis of coral dinoflagellate symbionts highlights evolutionary adaptations to a symbiotic lifestyle.</title>
        <authorList>
            <person name="Aranda M."/>
            <person name="Li Y."/>
            <person name="Liew Y.J."/>
            <person name="Baumgarten S."/>
            <person name="Simakov O."/>
            <person name="Wilson M."/>
            <person name="Piel J."/>
            <person name="Ashoor H."/>
            <person name="Bougouffa S."/>
            <person name="Bajic V.B."/>
            <person name="Ryu T."/>
            <person name="Ravasi T."/>
            <person name="Bayer T."/>
            <person name="Micklem G."/>
            <person name="Kim H."/>
            <person name="Bhak J."/>
            <person name="Lajeunesse T.C."/>
            <person name="Voolstra C.R."/>
        </authorList>
    </citation>
    <scope>NUCLEOTIDE SEQUENCE [LARGE SCALE GENOMIC DNA]</scope>
    <source>
        <strain evidence="2 3">CCMP2467</strain>
    </source>
</reference>
<feature type="transmembrane region" description="Helical" evidence="1">
    <location>
        <begin position="17"/>
        <end position="35"/>
    </location>
</feature>
<organism evidence="2 3">
    <name type="scientific">Symbiodinium microadriaticum</name>
    <name type="common">Dinoflagellate</name>
    <name type="synonym">Zooxanthella microadriatica</name>
    <dbReference type="NCBI Taxonomy" id="2951"/>
    <lineage>
        <taxon>Eukaryota</taxon>
        <taxon>Sar</taxon>
        <taxon>Alveolata</taxon>
        <taxon>Dinophyceae</taxon>
        <taxon>Suessiales</taxon>
        <taxon>Symbiodiniaceae</taxon>
        <taxon>Symbiodinium</taxon>
    </lineage>
</organism>
<name>A0A1Q9CHM9_SYMMI</name>
<feature type="transmembrane region" description="Helical" evidence="1">
    <location>
        <begin position="55"/>
        <end position="77"/>
    </location>
</feature>